<dbReference type="Pfam" id="PF06445">
    <property type="entry name" value="GyrI-like"/>
    <property type="match status" value="1"/>
</dbReference>
<evidence type="ECO:0000313" key="2">
    <source>
        <dbReference type="EMBL" id="MFB0842752.1"/>
    </source>
</evidence>
<dbReference type="EMBL" id="JBHDLN010000004">
    <property type="protein sequence ID" value="MFB0842752.1"/>
    <property type="molecule type" value="Genomic_DNA"/>
</dbReference>
<organism evidence="2 3">
    <name type="scientific">Paenibacillus oleatilyticus</name>
    <dbReference type="NCBI Taxonomy" id="2594886"/>
    <lineage>
        <taxon>Bacteria</taxon>
        <taxon>Bacillati</taxon>
        <taxon>Bacillota</taxon>
        <taxon>Bacilli</taxon>
        <taxon>Bacillales</taxon>
        <taxon>Paenibacillaceae</taxon>
        <taxon>Paenibacillus</taxon>
    </lineage>
</organism>
<dbReference type="InterPro" id="IPR011256">
    <property type="entry name" value="Reg_factor_effector_dom_sf"/>
</dbReference>
<protein>
    <submittedName>
        <fullName evidence="2">GyrI-like domain-containing protein</fullName>
    </submittedName>
</protein>
<sequence length="206" mass="23047">MNKLDLAKTYKTYYKSGSEPELVGFGEAPYLTFVGQGDPNGERFAQATAALYAAAYGVKALGKSQGTDFTVPKLEGLWCVESNKPALEAPRQEWRWKLLIRMPDFVTGTVAAEAKEKTSLKKKELADDIAQVAYETMAEGLSVQMLHIGPYETEPETVERMHAYMEARGLVQNGLHHEIYLTDPRKTPSSGWKTILRFPVEQRDLS</sequence>
<dbReference type="Gene3D" id="3.20.80.10">
    <property type="entry name" value="Regulatory factor, effector binding domain"/>
    <property type="match status" value="1"/>
</dbReference>
<gene>
    <name evidence="2" type="ORF">ACEU3E_11265</name>
</gene>
<feature type="domain" description="GyrI-like small molecule binding" evidence="1">
    <location>
        <begin position="120"/>
        <end position="200"/>
    </location>
</feature>
<proteinExistence type="predicted"/>
<dbReference type="Proteomes" id="UP001575622">
    <property type="component" value="Unassembled WGS sequence"/>
</dbReference>
<evidence type="ECO:0000313" key="3">
    <source>
        <dbReference type="Proteomes" id="UP001575622"/>
    </source>
</evidence>
<dbReference type="SUPFAM" id="SSF55136">
    <property type="entry name" value="Probable bacterial effector-binding domain"/>
    <property type="match status" value="1"/>
</dbReference>
<reference evidence="2 3" key="1">
    <citation type="submission" date="2024-09" db="EMBL/GenBank/DDBJ databases">
        <authorList>
            <person name="Makale K.P.P."/>
            <person name="Makhzoum A."/>
            <person name="Rantong G."/>
            <person name="Rahube T.O."/>
        </authorList>
    </citation>
    <scope>NUCLEOTIDE SEQUENCE [LARGE SCALE GENOMIC DNA]</scope>
    <source>
        <strain evidence="2 3">KM_D13</strain>
    </source>
</reference>
<dbReference type="RefSeq" id="WP_373950788.1">
    <property type="nucleotide sequence ID" value="NZ_JBHDLN010000004.1"/>
</dbReference>
<keyword evidence="3" id="KW-1185">Reference proteome</keyword>
<comment type="caution">
    <text evidence="2">The sequence shown here is derived from an EMBL/GenBank/DDBJ whole genome shotgun (WGS) entry which is preliminary data.</text>
</comment>
<dbReference type="InterPro" id="IPR029442">
    <property type="entry name" value="GyrI-like"/>
</dbReference>
<accession>A0ABV4UY65</accession>
<evidence type="ECO:0000259" key="1">
    <source>
        <dbReference type="Pfam" id="PF06445"/>
    </source>
</evidence>
<name>A0ABV4UY65_9BACL</name>